<feature type="region of interest" description="Disordered" evidence="1">
    <location>
        <begin position="52"/>
        <end position="76"/>
    </location>
</feature>
<name>A0A9E7R2N0_9EURY</name>
<accession>A0A9E7R2N0</accession>
<dbReference type="GeneID" id="74945025"/>
<sequence>MIAARVHRLRVRVDEDAPGTVREFTRDRAGAVVNLAFLGAAVAVRPDLDDDVLGRERRNAREPGVEGGACLGRRDGPDEFRPLAGLDVGHGVGRTTGCIWSSRGWGE</sequence>
<evidence type="ECO:0000313" key="2">
    <source>
        <dbReference type="EMBL" id="UWM54651.1"/>
    </source>
</evidence>
<organism evidence="2 3">
    <name type="scientific">Salinirubellus salinus</name>
    <dbReference type="NCBI Taxonomy" id="1364945"/>
    <lineage>
        <taxon>Archaea</taxon>
        <taxon>Methanobacteriati</taxon>
        <taxon>Methanobacteriota</taxon>
        <taxon>Stenosarchaea group</taxon>
        <taxon>Halobacteria</taxon>
        <taxon>Halobacteriales</taxon>
        <taxon>Natronomonadaceae</taxon>
        <taxon>Salinirubellus</taxon>
    </lineage>
</organism>
<dbReference type="AlphaFoldDB" id="A0A9E7R2N0"/>
<feature type="compositionally biased region" description="Basic and acidic residues" evidence="1">
    <location>
        <begin position="52"/>
        <end position="64"/>
    </location>
</feature>
<proteinExistence type="predicted"/>
<dbReference type="EMBL" id="CP104003">
    <property type="protein sequence ID" value="UWM54651.1"/>
    <property type="molecule type" value="Genomic_DNA"/>
</dbReference>
<keyword evidence="3" id="KW-1185">Reference proteome</keyword>
<dbReference type="RefSeq" id="WP_260593671.1">
    <property type="nucleotide sequence ID" value="NZ_CP104003.1"/>
</dbReference>
<evidence type="ECO:0000256" key="1">
    <source>
        <dbReference type="SAM" id="MobiDB-lite"/>
    </source>
</evidence>
<dbReference type="KEGG" id="ssai:N0B31_21345"/>
<gene>
    <name evidence="2" type="ORF">N0B31_21345</name>
</gene>
<reference evidence="2" key="1">
    <citation type="submission" date="2022-09" db="EMBL/GenBank/DDBJ databases">
        <title>Diverse halophilic archaea isolated from saline environments.</title>
        <authorList>
            <person name="Cui H.-L."/>
        </authorList>
    </citation>
    <scope>NUCLEOTIDE SEQUENCE</scope>
    <source>
        <strain evidence="2">ZS-35-S2</strain>
    </source>
</reference>
<dbReference type="Proteomes" id="UP001057580">
    <property type="component" value="Chromosome"/>
</dbReference>
<protein>
    <submittedName>
        <fullName evidence="2">Uncharacterized protein</fullName>
    </submittedName>
</protein>
<evidence type="ECO:0000313" key="3">
    <source>
        <dbReference type="Proteomes" id="UP001057580"/>
    </source>
</evidence>